<accession>A0A0F7FW28</accession>
<dbReference type="AlphaFoldDB" id="A0A0F7FW28"/>
<evidence type="ECO:0000313" key="1">
    <source>
        <dbReference type="EMBL" id="AKG44460.1"/>
    </source>
</evidence>
<protein>
    <submittedName>
        <fullName evidence="1">Uncharacterized protein</fullName>
    </submittedName>
</protein>
<evidence type="ECO:0000313" key="2">
    <source>
        <dbReference type="Proteomes" id="UP000034034"/>
    </source>
</evidence>
<keyword evidence="2" id="KW-1185">Reference proteome</keyword>
<dbReference type="PATRIC" id="fig|408015.6.peg.3115"/>
<dbReference type="HOGENOM" id="CLU_3333819_0_0_11"/>
<sequence length="38" mass="4397">MPGLLVPALTAFVPVLVAAQWWLWRALRDPGRRTPFFF</sequence>
<gene>
    <name evidence="1" type="ORF">SXIM_30760</name>
</gene>
<name>A0A0F7FW28_9ACTN</name>
<dbReference type="EMBL" id="CP009922">
    <property type="protein sequence ID" value="AKG44460.1"/>
    <property type="molecule type" value="Genomic_DNA"/>
</dbReference>
<dbReference type="Proteomes" id="UP000034034">
    <property type="component" value="Chromosome"/>
</dbReference>
<proteinExistence type="predicted"/>
<reference evidence="1" key="1">
    <citation type="submission" date="2019-08" db="EMBL/GenBank/DDBJ databases">
        <title>Complete genome sequence of a mangrove-derived Streptomyces xiamenensis.</title>
        <authorList>
            <person name="Xu J."/>
        </authorList>
    </citation>
    <scope>NUCLEOTIDE SEQUENCE</scope>
    <source>
        <strain evidence="1">318</strain>
    </source>
</reference>
<organism evidence="1 2">
    <name type="scientific">Streptomyces xiamenensis</name>
    <dbReference type="NCBI Taxonomy" id="408015"/>
    <lineage>
        <taxon>Bacteria</taxon>
        <taxon>Bacillati</taxon>
        <taxon>Actinomycetota</taxon>
        <taxon>Actinomycetes</taxon>
        <taxon>Kitasatosporales</taxon>
        <taxon>Streptomycetaceae</taxon>
        <taxon>Streptomyces</taxon>
    </lineage>
</organism>
<dbReference type="KEGG" id="sxi:SXIM_30760"/>
<dbReference type="STRING" id="408015.SXIM_30760"/>